<gene>
    <name evidence="7" type="ORF">G3570_10610</name>
</gene>
<dbReference type="RefSeq" id="WP_165142106.1">
    <property type="nucleotide sequence ID" value="NZ_JAALLT010000003.1"/>
</dbReference>
<accession>A0A6M1SYS3</accession>
<dbReference type="InterPro" id="IPR002933">
    <property type="entry name" value="Peptidase_M20"/>
</dbReference>
<dbReference type="InterPro" id="IPR036264">
    <property type="entry name" value="Bact_exopeptidase_dim_dom"/>
</dbReference>
<keyword evidence="2" id="KW-0479">Metal-binding</keyword>
<dbReference type="CDD" id="cd05651">
    <property type="entry name" value="M20_ArgE_DapE-like"/>
    <property type="match status" value="1"/>
</dbReference>
<dbReference type="Pfam" id="PF07687">
    <property type="entry name" value="M20_dimer"/>
    <property type="match status" value="1"/>
</dbReference>
<evidence type="ECO:0000256" key="1">
    <source>
        <dbReference type="ARBA" id="ARBA00001947"/>
    </source>
</evidence>
<dbReference type="Pfam" id="PF01546">
    <property type="entry name" value="Peptidase_M20"/>
    <property type="match status" value="1"/>
</dbReference>
<proteinExistence type="predicted"/>
<sequence length="353" mass="38389">MNIPFGSIINLLTELVSTPSHSGEESETAGLIAAFLEKSGVTVERHLNNVWAQSQFFDDRKPTLLLNSHHDTVKPGEGYSFDPYQPFIEDGKLYGLGSNDAGGALVSLIATFLNLYDKTNLPFNLLFAASAEEEISGENGISSILKKIPDPDCAIVGEPTRLRMATAEKGLMVLDCTSKGISGHAARDEGENAIYMAMNDISWFKNYSFEKSSDLLGPVKMTVTGIDAGSQHNVVPDSCRFMVDVRTTDAYDNRETLSIIQNHVHSKVVPRSLRLNSSSIPESHPLVTAGSRMGLDIYGSPTLSDQALINFPSIKLGPGDSARSHTADEYIALAEIKSGIDTYYELINKLETP</sequence>
<keyword evidence="5" id="KW-0170">Cobalt</keyword>
<dbReference type="InterPro" id="IPR001261">
    <property type="entry name" value="ArgE/DapE_CS"/>
</dbReference>
<comment type="cofactor">
    <cofactor evidence="1">
        <name>Zn(2+)</name>
        <dbReference type="ChEBI" id="CHEBI:29105"/>
    </cofactor>
</comment>
<dbReference type="Gene3D" id="3.30.70.360">
    <property type="match status" value="1"/>
</dbReference>
<dbReference type="SUPFAM" id="SSF53187">
    <property type="entry name" value="Zn-dependent exopeptidases"/>
    <property type="match status" value="1"/>
</dbReference>
<dbReference type="InterPro" id="IPR050072">
    <property type="entry name" value="Peptidase_M20A"/>
</dbReference>
<dbReference type="EMBL" id="JAALLT010000003">
    <property type="protein sequence ID" value="NGP77086.1"/>
    <property type="molecule type" value="Genomic_DNA"/>
</dbReference>
<dbReference type="Proteomes" id="UP000473278">
    <property type="component" value="Unassembled WGS sequence"/>
</dbReference>
<evidence type="ECO:0000256" key="5">
    <source>
        <dbReference type="ARBA" id="ARBA00023285"/>
    </source>
</evidence>
<dbReference type="SUPFAM" id="SSF55031">
    <property type="entry name" value="Bacterial exopeptidase dimerisation domain"/>
    <property type="match status" value="1"/>
</dbReference>
<protein>
    <submittedName>
        <fullName evidence="7">M20 family metallo-hydrolase</fullName>
    </submittedName>
</protein>
<evidence type="ECO:0000259" key="6">
    <source>
        <dbReference type="Pfam" id="PF07687"/>
    </source>
</evidence>
<dbReference type="GO" id="GO:0006526">
    <property type="term" value="P:L-arginine biosynthetic process"/>
    <property type="evidence" value="ECO:0007669"/>
    <property type="project" value="TreeGrafter"/>
</dbReference>
<dbReference type="GO" id="GO:0046872">
    <property type="term" value="F:metal ion binding"/>
    <property type="evidence" value="ECO:0007669"/>
    <property type="project" value="UniProtKB-KW"/>
</dbReference>
<evidence type="ECO:0000256" key="4">
    <source>
        <dbReference type="ARBA" id="ARBA00022833"/>
    </source>
</evidence>
<evidence type="ECO:0000313" key="7">
    <source>
        <dbReference type="EMBL" id="NGP77086.1"/>
    </source>
</evidence>
<evidence type="ECO:0000313" key="8">
    <source>
        <dbReference type="Proteomes" id="UP000473278"/>
    </source>
</evidence>
<dbReference type="PANTHER" id="PTHR43808">
    <property type="entry name" value="ACETYLORNITHINE DEACETYLASE"/>
    <property type="match status" value="1"/>
</dbReference>
<keyword evidence="4" id="KW-0862">Zinc</keyword>
<dbReference type="Gene3D" id="3.40.630.10">
    <property type="entry name" value="Zn peptidases"/>
    <property type="match status" value="1"/>
</dbReference>
<dbReference type="InterPro" id="IPR011650">
    <property type="entry name" value="Peptidase_M20_dimer"/>
</dbReference>
<comment type="caution">
    <text evidence="7">The sequence shown here is derived from an EMBL/GenBank/DDBJ whole genome shotgun (WGS) entry which is preliminary data.</text>
</comment>
<dbReference type="PANTHER" id="PTHR43808:SF31">
    <property type="entry name" value="N-ACETYL-L-CITRULLINE DEACETYLASE"/>
    <property type="match status" value="1"/>
</dbReference>
<evidence type="ECO:0000256" key="2">
    <source>
        <dbReference type="ARBA" id="ARBA00022723"/>
    </source>
</evidence>
<reference evidence="7 8" key="1">
    <citation type="submission" date="2020-02" db="EMBL/GenBank/DDBJ databases">
        <title>Balneolaceae bacterium YR4-1, complete genome.</title>
        <authorList>
            <person name="Li Y."/>
            <person name="Wu S."/>
        </authorList>
    </citation>
    <scope>NUCLEOTIDE SEQUENCE [LARGE SCALE GENOMIC DNA]</scope>
    <source>
        <strain evidence="7 8">YR4-1</strain>
    </source>
</reference>
<organism evidence="7 8">
    <name type="scientific">Halalkalibaculum roseum</name>
    <dbReference type="NCBI Taxonomy" id="2709311"/>
    <lineage>
        <taxon>Bacteria</taxon>
        <taxon>Pseudomonadati</taxon>
        <taxon>Balneolota</taxon>
        <taxon>Balneolia</taxon>
        <taxon>Balneolales</taxon>
        <taxon>Balneolaceae</taxon>
        <taxon>Halalkalibaculum</taxon>
    </lineage>
</organism>
<name>A0A6M1SYS3_9BACT</name>
<keyword evidence="3 7" id="KW-0378">Hydrolase</keyword>
<dbReference type="GO" id="GO:0008777">
    <property type="term" value="F:acetylornithine deacetylase activity"/>
    <property type="evidence" value="ECO:0007669"/>
    <property type="project" value="TreeGrafter"/>
</dbReference>
<dbReference type="PROSITE" id="PS00758">
    <property type="entry name" value="ARGE_DAPE_CPG2_1"/>
    <property type="match status" value="1"/>
</dbReference>
<feature type="domain" description="Peptidase M20 dimerisation" evidence="6">
    <location>
        <begin position="166"/>
        <end position="267"/>
    </location>
</feature>
<keyword evidence="8" id="KW-1185">Reference proteome</keyword>
<dbReference type="AlphaFoldDB" id="A0A6M1SYS3"/>
<evidence type="ECO:0000256" key="3">
    <source>
        <dbReference type="ARBA" id="ARBA00022801"/>
    </source>
</evidence>